<evidence type="ECO:0000313" key="4">
    <source>
        <dbReference type="EMBL" id="KAK7879608.1"/>
    </source>
</evidence>
<dbReference type="Proteomes" id="UP001460270">
    <property type="component" value="Unassembled WGS sequence"/>
</dbReference>
<reference evidence="5" key="1">
    <citation type="submission" date="2024-04" db="EMBL/GenBank/DDBJ databases">
        <title>Salinicola lusitanus LLJ914,a marine bacterium isolated from the Okinawa Trough.</title>
        <authorList>
            <person name="Li J."/>
        </authorList>
    </citation>
    <scope>NUCLEOTIDE SEQUENCE [LARGE SCALE GENOMIC DNA]</scope>
</reference>
<proteinExistence type="predicted"/>
<evidence type="ECO:0000256" key="2">
    <source>
        <dbReference type="PROSITE-ProRule" id="PRU00059"/>
    </source>
</evidence>
<dbReference type="EMBL" id="JBBPFD010000230">
    <property type="protein sequence ID" value="KAK7879608.1"/>
    <property type="molecule type" value="Genomic_DNA"/>
</dbReference>
<dbReference type="InterPro" id="IPR000859">
    <property type="entry name" value="CUB_dom"/>
</dbReference>
<dbReference type="InterPro" id="IPR035914">
    <property type="entry name" value="Sperma_CUB_dom_sf"/>
</dbReference>
<feature type="domain" description="CUB" evidence="3">
    <location>
        <begin position="12"/>
        <end position="127"/>
    </location>
</feature>
<dbReference type="InterPro" id="IPR052129">
    <property type="entry name" value="Spermadhesin-Link_domain"/>
</dbReference>
<keyword evidence="1" id="KW-1015">Disulfide bond</keyword>
<dbReference type="PANTHER" id="PTHR46908:SF4">
    <property type="entry name" value="TUMOR NECROSIS FACTOR-INDUCIBLE GENE 6 PROTEIN"/>
    <property type="match status" value="1"/>
</dbReference>
<dbReference type="SMART" id="SM00042">
    <property type="entry name" value="CUB"/>
    <property type="match status" value="1"/>
</dbReference>
<dbReference type="Gene3D" id="2.60.120.290">
    <property type="entry name" value="Spermadhesin, CUB domain"/>
    <property type="match status" value="1"/>
</dbReference>
<dbReference type="CDD" id="cd00041">
    <property type="entry name" value="CUB"/>
    <property type="match status" value="1"/>
</dbReference>
<evidence type="ECO:0000259" key="3">
    <source>
        <dbReference type="PROSITE" id="PS01180"/>
    </source>
</evidence>
<protein>
    <recommendedName>
        <fullName evidence="3">CUB domain-containing protein</fullName>
    </recommendedName>
</protein>
<sequence>MLVTFLSSGPECSRNFTAPRGVLVTPGFPDKYPNNLECTFMIFAPHMSQIVVDFDSFDMEPDTAPPAGRSVATIGWRSGTASLQGLQMDVSHPQRLLLLGKSLDVLETLDGCLSPTNASSSCKSLMF</sequence>
<comment type="caution">
    <text evidence="4">The sequence shown here is derived from an EMBL/GenBank/DDBJ whole genome shotgun (WGS) entry which is preliminary data.</text>
</comment>
<gene>
    <name evidence="4" type="ORF">WMY93_033688</name>
</gene>
<keyword evidence="5" id="KW-1185">Reference proteome</keyword>
<evidence type="ECO:0000313" key="5">
    <source>
        <dbReference type="Proteomes" id="UP001460270"/>
    </source>
</evidence>
<name>A0AAW0MKB6_9GOBI</name>
<dbReference type="Pfam" id="PF00431">
    <property type="entry name" value="CUB"/>
    <property type="match status" value="1"/>
</dbReference>
<dbReference type="PANTHER" id="PTHR46908">
    <property type="entry name" value="CUBILIN-LIKE PROTEIN"/>
    <property type="match status" value="1"/>
</dbReference>
<dbReference type="SUPFAM" id="SSF49854">
    <property type="entry name" value="Spermadhesin, CUB domain"/>
    <property type="match status" value="1"/>
</dbReference>
<organism evidence="4 5">
    <name type="scientific">Mugilogobius chulae</name>
    <name type="common">yellowstripe goby</name>
    <dbReference type="NCBI Taxonomy" id="88201"/>
    <lineage>
        <taxon>Eukaryota</taxon>
        <taxon>Metazoa</taxon>
        <taxon>Chordata</taxon>
        <taxon>Craniata</taxon>
        <taxon>Vertebrata</taxon>
        <taxon>Euteleostomi</taxon>
        <taxon>Actinopterygii</taxon>
        <taxon>Neopterygii</taxon>
        <taxon>Teleostei</taxon>
        <taxon>Neoteleostei</taxon>
        <taxon>Acanthomorphata</taxon>
        <taxon>Gobiaria</taxon>
        <taxon>Gobiiformes</taxon>
        <taxon>Gobioidei</taxon>
        <taxon>Gobiidae</taxon>
        <taxon>Gobionellinae</taxon>
        <taxon>Mugilogobius</taxon>
    </lineage>
</organism>
<dbReference type="PROSITE" id="PS01180">
    <property type="entry name" value="CUB"/>
    <property type="match status" value="1"/>
</dbReference>
<dbReference type="AlphaFoldDB" id="A0AAW0MKB6"/>
<evidence type="ECO:0000256" key="1">
    <source>
        <dbReference type="ARBA" id="ARBA00023157"/>
    </source>
</evidence>
<accession>A0AAW0MKB6</accession>
<comment type="caution">
    <text evidence="2">Lacks conserved residue(s) required for the propagation of feature annotation.</text>
</comment>